<gene>
    <name evidence="2" type="ORF">DL238_10800</name>
</gene>
<dbReference type="Proteomes" id="UP000254101">
    <property type="component" value="Unassembled WGS sequence"/>
</dbReference>
<protein>
    <submittedName>
        <fullName evidence="2">Uncharacterized protein</fullName>
    </submittedName>
</protein>
<dbReference type="AlphaFoldDB" id="A0A395LN15"/>
<name>A0A395LN15_9SPHN</name>
<dbReference type="EMBL" id="QRBB01000001">
    <property type="protein sequence ID" value="RDS78039.1"/>
    <property type="molecule type" value="Genomic_DNA"/>
</dbReference>
<dbReference type="OrthoDB" id="7410422at2"/>
<feature type="compositionally biased region" description="Basic and acidic residues" evidence="1">
    <location>
        <begin position="1"/>
        <end position="28"/>
    </location>
</feature>
<feature type="compositionally biased region" description="Basic and acidic residues" evidence="1">
    <location>
        <begin position="52"/>
        <end position="61"/>
    </location>
</feature>
<feature type="region of interest" description="Disordered" evidence="1">
    <location>
        <begin position="1"/>
        <end position="61"/>
    </location>
</feature>
<evidence type="ECO:0000256" key="1">
    <source>
        <dbReference type="SAM" id="MobiDB-lite"/>
    </source>
</evidence>
<comment type="caution">
    <text evidence="2">The sequence shown here is derived from an EMBL/GenBank/DDBJ whole genome shotgun (WGS) entry which is preliminary data.</text>
</comment>
<evidence type="ECO:0000313" key="2">
    <source>
        <dbReference type="EMBL" id="RDS78039.1"/>
    </source>
</evidence>
<dbReference type="RefSeq" id="WP_115492266.1">
    <property type="nucleotide sequence ID" value="NZ_JACHWW010000001.1"/>
</dbReference>
<keyword evidence="3" id="KW-1185">Reference proteome</keyword>
<accession>A0A395LN15</accession>
<organism evidence="2 3">
    <name type="scientific">Alteriqipengyuania lutimaris</name>
    <dbReference type="NCBI Taxonomy" id="1538146"/>
    <lineage>
        <taxon>Bacteria</taxon>
        <taxon>Pseudomonadati</taxon>
        <taxon>Pseudomonadota</taxon>
        <taxon>Alphaproteobacteria</taxon>
        <taxon>Sphingomonadales</taxon>
        <taxon>Erythrobacteraceae</taxon>
        <taxon>Alteriqipengyuania</taxon>
    </lineage>
</organism>
<proteinExistence type="predicted"/>
<reference evidence="2 3" key="1">
    <citation type="submission" date="2018-07" db="EMBL/GenBank/DDBJ databases">
        <title>Erythrobacter nanhaiensis sp. nov., a novel member of the genus Erythrobacter isolated from the South China Sea.</title>
        <authorList>
            <person name="Chen X."/>
            <person name="Liu J."/>
        </authorList>
    </citation>
    <scope>NUCLEOTIDE SEQUENCE [LARGE SCALE GENOMIC DNA]</scope>
    <source>
        <strain evidence="2 3">S-5</strain>
    </source>
</reference>
<evidence type="ECO:0000313" key="3">
    <source>
        <dbReference type="Proteomes" id="UP000254101"/>
    </source>
</evidence>
<sequence>MSNDKKTPPRGDKPDDKNDSEVTHEHRALMNQGSTKPEDYPEEEREAQSLVNKDKRRDQPD</sequence>